<evidence type="ECO:0000313" key="2">
    <source>
        <dbReference type="Proteomes" id="UP000595016"/>
    </source>
</evidence>
<proteinExistence type="predicted"/>
<dbReference type="EMBL" id="MW082583">
    <property type="protein sequence ID" value="QPI13756.1"/>
    <property type="molecule type" value="Genomic_DNA"/>
</dbReference>
<organism evidence="1 2">
    <name type="scientific">Serratia phage Tsm2</name>
    <dbReference type="NCBI Taxonomy" id="2787014"/>
    <lineage>
        <taxon>Viruses</taxon>
        <taxon>Duplodnaviria</taxon>
        <taxon>Heunggongvirae</taxon>
        <taxon>Uroviricota</taxon>
        <taxon>Caudoviricetes</taxon>
        <taxon>Sarkviridae</taxon>
        <taxon>Otakuvirus</taxon>
        <taxon>Otakuvirus Tsm2</taxon>
    </lineage>
</organism>
<dbReference type="Proteomes" id="UP000595016">
    <property type="component" value="Segment"/>
</dbReference>
<name>A0A7S9SP98_9CAUD</name>
<keyword evidence="2" id="KW-1185">Reference proteome</keyword>
<sequence>MKNLDKACGYRREAARNIKPGDRVFSATTRQQHDVLQTSSGPDRVFLLLDGVAVEEDYGLKELVLVAV</sequence>
<accession>A0A7S9SP98</accession>
<evidence type="ECO:0000313" key="1">
    <source>
        <dbReference type="EMBL" id="QPI13756.1"/>
    </source>
</evidence>
<gene>
    <name evidence="1" type="ORF">SIPHO4S_00060</name>
</gene>
<reference evidence="1 2" key="1">
    <citation type="submission" date="2020-10" db="EMBL/GenBank/DDBJ databases">
        <authorList>
            <person name="Dukhno E.A."/>
            <person name="Kornienko N.O."/>
            <person name="Shybanov S.R."/>
            <person name="Kharina A.V."/>
            <person name="Budzanivska I.G."/>
        </authorList>
    </citation>
    <scope>NUCLEOTIDE SEQUENCE [LARGE SCALE GENOMIC DNA]</scope>
</reference>
<protein>
    <submittedName>
        <fullName evidence="1">Uncharacterized protein</fullName>
    </submittedName>
</protein>